<dbReference type="InterPro" id="IPR039187">
    <property type="entry name" value="SNO_AAA"/>
</dbReference>
<comment type="similarity">
    <text evidence="1">Belongs to the SBNO family.</text>
</comment>
<evidence type="ECO:0000256" key="4">
    <source>
        <dbReference type="SAM" id="MobiDB-lite"/>
    </source>
</evidence>
<sequence length="1454" mass="164751">MSGGHQQDLLSAALDECGLGDFFSDPVIQNDLIESSSSDSNEVLVSNDQTSISETVINQSPIIIQNPSHHSNFVQISNSNLKNISIIQKQPQIISTNGHKQLSIRRIVLKNVTAPNTVTASTNSIANTLTSTVKKPVILNDISNHKTITVQDISHLIQNQQQGFTSSNDDANQQQQPIIHLINDKIALPISIISNQSPMIPVNHNFKKVRKVIINHHKQPVHNNQDSDSKTNLQTQHRNVSNSILETKKHPFIRFDSNSSDGSSLIARNHSKKLSEKEEQDDFERIMSSDEMKRLLEEHDDELANLETFSDYMPAKLKYGLRHPDQVVETSSLASIAPPEIYYQLRIPEEIIDEGRLSALQLESVIYASQQHEKILKSGARAGFLIGDGAGVGKGRTIAAIIFENYLHGRKRSLWFSVSNDLKYDAERDLYDIGANRIEVHLLNKFKYGYKIHSPENDNVKRGIIFATYNSLIGESTSTSGRYSTRFNQLLQWCGDDFDGVIVFDECHKAKNLFPSGTTRATKTGQAVLELQQCLPNARVVYASATGATEPKNMGYMTRLGIWGKNTAFEDFNQFVTMVEKRGVGAMELVAIDLKMRGMYMARQLSFKGVQFRIEHVPLSREFIKIYNSCCRLWISAKTKFEKALELMEADYQVSKAIWTQFWASHQRFFKYLCIASKVKFAVAFVKEALRCDKAVVIGLQSTGEARTLEQLEDSGGELNDFVSTAKSVFQSLIERHFPAPNRKKLAKILGQDTSFFDNLGIKLKRDANDEIIASFDDNDDQSIVKRPSGQSFFESDNESGDDDFISVDEEEKQSEDEIDSQNDDSDIDSDDLDEIDDIMDRKLGLKPGGKSNSSLKFMDILLGPSNARKRKRKTFKNKQKSKKPKIKKTPKKSLKTKYEKYYSDFNNIGSDLGGYCVMLKSELLEQLESFGERLPPNTLDELIDELGGPEMVAEMTGRKGRIISSQDGVVHYENRSENDVSLEMLNLVEKQRFMDDEKRIAIISEAASSGISLHADKRAKNRCRRVHLTVELPWSADRAIQQFGRTHRSNQVSAPEYVFLISNLAGEKRFASIVAKRLESLGALTHGDRRATESRDLSQFNIDTKYGRQALEMIMKHISGNFADVKPVVPVPDTYSGDFIEDCREGLAGVGLITIDRKTGLIVLDKDYANINKFLNRILGLEVELQNSLFRYFNDTMETLIKQAKRSGRYDSGIIDLSSEVGNVENLNQENFLMNASNGAIKIQLHTVLIDRGLTWERAENMYKQAIEQDDYFRAEIGFYVSNSTFQIRKTIFLAIPENPNKNKDIKQIFRIYKPSLGLQVKYETKSSLKERGTKLDNLEQAAALWREHFEKSESECTHRLLFGRCRNHNSKLKCEIGLRKRIYCILSGAVLTVWPEIEKAISYIQTHKFQIVRLKTQDNLKYIGPMIPPMYVDEVRKCLQNLANKTDDKDLK</sequence>
<reference evidence="10" key="1">
    <citation type="journal article" date="2020" name="PLoS Negl. Trop. Dis.">
        <title>High-quality nuclear genome for Sarcoptes scabiei-A critical resource for a neglected parasite.</title>
        <authorList>
            <person name="Korhonen P.K."/>
            <person name="Gasser R.B."/>
            <person name="Ma G."/>
            <person name="Wang T."/>
            <person name="Stroehlein A.J."/>
            <person name="Young N.D."/>
            <person name="Ang C.S."/>
            <person name="Fernando D.D."/>
            <person name="Lu H.C."/>
            <person name="Taylor S."/>
            <person name="Reynolds S.L."/>
            <person name="Mofiz E."/>
            <person name="Najaraj S.H."/>
            <person name="Gowda H."/>
            <person name="Madugundu A."/>
            <person name="Renuse S."/>
            <person name="Holt D."/>
            <person name="Pandey A."/>
            <person name="Papenfuss A.T."/>
            <person name="Fischer K."/>
        </authorList>
    </citation>
    <scope>NUCLEOTIDE SEQUENCE [LARGE SCALE GENOMIC DNA]</scope>
</reference>
<dbReference type="PANTHER" id="PTHR12706">
    <property type="entry name" value="STRAWBERRY NOTCH-RELATED"/>
    <property type="match status" value="1"/>
</dbReference>
<dbReference type="EnsemblMetazoa" id="SSS_6238s_mrna">
    <property type="protein sequence ID" value="KAF7495528.1"/>
    <property type="gene ID" value="SSS_6238"/>
</dbReference>
<evidence type="ECO:0000313" key="9">
    <source>
        <dbReference type="EnsemblMetazoa" id="KAF7495528.1"/>
    </source>
</evidence>
<dbReference type="Pfam" id="PF25373">
    <property type="entry name" value="SBNO"/>
    <property type="match status" value="1"/>
</dbReference>
<evidence type="ECO:0000259" key="7">
    <source>
        <dbReference type="Pfam" id="PF25373"/>
    </source>
</evidence>
<dbReference type="GO" id="GO:0042393">
    <property type="term" value="F:histone binding"/>
    <property type="evidence" value="ECO:0007669"/>
    <property type="project" value="TreeGrafter"/>
</dbReference>
<dbReference type="GO" id="GO:0006355">
    <property type="term" value="P:regulation of DNA-templated transcription"/>
    <property type="evidence" value="ECO:0007669"/>
    <property type="project" value="InterPro"/>
</dbReference>
<evidence type="ECO:0000259" key="6">
    <source>
        <dbReference type="Pfam" id="PF13872"/>
    </source>
</evidence>
<evidence type="ECO:0000256" key="1">
    <source>
        <dbReference type="ARBA" id="ARBA00006992"/>
    </source>
</evidence>
<dbReference type="InterPro" id="IPR057332">
    <property type="entry name" value="SBNO_a/b_dom"/>
</dbReference>
<dbReference type="EMBL" id="WVUK01000048">
    <property type="protein sequence ID" value="KAF7495528.1"/>
    <property type="molecule type" value="Genomic_DNA"/>
</dbReference>
<keyword evidence="3" id="KW-0804">Transcription</keyword>
<protein>
    <submittedName>
        <fullName evidence="8">Protein strawberry notch</fullName>
    </submittedName>
</protein>
<dbReference type="Gene3D" id="3.40.50.300">
    <property type="entry name" value="P-loop containing nucleotide triphosphate hydrolases"/>
    <property type="match status" value="2"/>
</dbReference>
<feature type="domain" description="Strawberry notch AAA" evidence="6">
    <location>
        <begin position="322"/>
        <end position="628"/>
    </location>
</feature>
<gene>
    <name evidence="8" type="ORF">SSS_6238</name>
</gene>
<organism evidence="8">
    <name type="scientific">Sarcoptes scabiei</name>
    <name type="common">Itch mite</name>
    <name type="synonym">Acarus scabiei</name>
    <dbReference type="NCBI Taxonomy" id="52283"/>
    <lineage>
        <taxon>Eukaryota</taxon>
        <taxon>Metazoa</taxon>
        <taxon>Ecdysozoa</taxon>
        <taxon>Arthropoda</taxon>
        <taxon>Chelicerata</taxon>
        <taxon>Arachnida</taxon>
        <taxon>Acari</taxon>
        <taxon>Acariformes</taxon>
        <taxon>Sarcoptiformes</taxon>
        <taxon>Astigmata</taxon>
        <taxon>Psoroptidia</taxon>
        <taxon>Sarcoptoidea</taxon>
        <taxon>Sarcoptidae</taxon>
        <taxon>Sarcoptinae</taxon>
        <taxon>Sarcoptes</taxon>
    </lineage>
</organism>
<evidence type="ECO:0000259" key="5">
    <source>
        <dbReference type="Pfam" id="PF13871"/>
    </source>
</evidence>
<dbReference type="OrthoDB" id="421838at2759"/>
<keyword evidence="2" id="KW-0805">Transcription regulation</keyword>
<dbReference type="InterPro" id="IPR026741">
    <property type="entry name" value="SNO"/>
</dbReference>
<dbReference type="PANTHER" id="PTHR12706:SF30">
    <property type="entry name" value="PROTEIN STRAWBERRY NOTCH-RELATED"/>
    <property type="match status" value="1"/>
</dbReference>
<feature type="region of interest" description="Disordered" evidence="4">
    <location>
        <begin position="869"/>
        <end position="893"/>
    </location>
</feature>
<dbReference type="GO" id="GO:0005634">
    <property type="term" value="C:nucleus"/>
    <property type="evidence" value="ECO:0007669"/>
    <property type="project" value="TreeGrafter"/>
</dbReference>
<dbReference type="Pfam" id="PF13871">
    <property type="entry name" value="Helicase_C_4"/>
    <property type="match status" value="1"/>
</dbReference>
<evidence type="ECO:0000313" key="10">
    <source>
        <dbReference type="Proteomes" id="UP000070412"/>
    </source>
</evidence>
<accession>A0A834RF00</accession>
<evidence type="ECO:0000313" key="8">
    <source>
        <dbReference type="EMBL" id="KAF7495528.1"/>
    </source>
</evidence>
<dbReference type="FunFam" id="3.40.50.300:FF:000342">
    <property type="entry name" value="Protein strawberry notch homolog 2"/>
    <property type="match status" value="1"/>
</dbReference>
<evidence type="ECO:0000256" key="2">
    <source>
        <dbReference type="ARBA" id="ARBA00023015"/>
    </source>
</evidence>
<dbReference type="SUPFAM" id="SSF52540">
    <property type="entry name" value="P-loop containing nucleoside triphosphate hydrolases"/>
    <property type="match status" value="2"/>
</dbReference>
<evidence type="ECO:0000256" key="3">
    <source>
        <dbReference type="ARBA" id="ARBA00023163"/>
    </source>
</evidence>
<dbReference type="Pfam" id="PF13872">
    <property type="entry name" value="AAA_34"/>
    <property type="match status" value="1"/>
</dbReference>
<feature type="domain" description="SBNO alpha/beta" evidence="7">
    <location>
        <begin position="1255"/>
        <end position="1381"/>
    </location>
</feature>
<dbReference type="GO" id="GO:0031490">
    <property type="term" value="F:chromatin DNA binding"/>
    <property type="evidence" value="ECO:0007669"/>
    <property type="project" value="TreeGrafter"/>
</dbReference>
<name>A0A834RF00_SARSC</name>
<feature type="region of interest" description="Disordered" evidence="4">
    <location>
        <begin position="784"/>
        <end position="833"/>
    </location>
</feature>
<reference evidence="8" key="2">
    <citation type="submission" date="2020-01" db="EMBL/GenBank/DDBJ databases">
        <authorList>
            <person name="Korhonen P.K.K."/>
            <person name="Guangxu M.G."/>
            <person name="Wang T.W."/>
            <person name="Stroehlein A.J.S."/>
            <person name="Young N.D."/>
            <person name="Ang C.-S.A."/>
            <person name="Fernando D.W.F."/>
            <person name="Lu H.L."/>
            <person name="Taylor S.T."/>
            <person name="Ehtesham M.E.M."/>
            <person name="Najaraj S.H.N."/>
            <person name="Harsha G.H.G."/>
            <person name="Madugundu A.M."/>
            <person name="Renuse S.R."/>
            <person name="Holt D.H."/>
            <person name="Pandey A.P."/>
            <person name="Papenfuss A.P."/>
            <person name="Gasser R.B.G."/>
            <person name="Fischer K.F."/>
        </authorList>
    </citation>
    <scope>NUCLEOTIDE SEQUENCE</scope>
    <source>
        <strain evidence="8">SSS_KF_BRIS2020</strain>
    </source>
</reference>
<dbReference type="Proteomes" id="UP000070412">
    <property type="component" value="Unassembled WGS sequence"/>
</dbReference>
<reference evidence="9" key="3">
    <citation type="submission" date="2022-06" db="UniProtKB">
        <authorList>
            <consortium name="EnsemblMetazoa"/>
        </authorList>
    </citation>
    <scope>IDENTIFICATION</scope>
</reference>
<keyword evidence="10" id="KW-1185">Reference proteome</keyword>
<dbReference type="InterPro" id="IPR026937">
    <property type="entry name" value="SBNO_Helicase_C_dom"/>
</dbReference>
<feature type="domain" description="Strawberry notch helicase C" evidence="5">
    <location>
        <begin position="938"/>
        <end position="1217"/>
    </location>
</feature>
<feature type="compositionally biased region" description="Acidic residues" evidence="4">
    <location>
        <begin position="796"/>
        <end position="833"/>
    </location>
</feature>
<proteinExistence type="inferred from homology"/>
<dbReference type="InterPro" id="IPR027417">
    <property type="entry name" value="P-loop_NTPase"/>
</dbReference>